<evidence type="ECO:0000313" key="2">
    <source>
        <dbReference type="Proteomes" id="UP000247903"/>
    </source>
</evidence>
<evidence type="ECO:0000313" key="1">
    <source>
        <dbReference type="EMBL" id="PXY40058.1"/>
    </source>
</evidence>
<comment type="caution">
    <text evidence="1">The sequence shown here is derived from an EMBL/GenBank/DDBJ whole genome shotgun (WGS) entry which is preliminary data.</text>
</comment>
<dbReference type="Proteomes" id="UP000247903">
    <property type="component" value="Unassembled WGS sequence"/>
</dbReference>
<keyword evidence="2" id="KW-1185">Reference proteome</keyword>
<sequence>MKIKTCTILIGIFMFFSSCDKNKKPAIDEKEPDLSEQVQPENLKYKPVKKLLFKDNDAILLSEELDLKLLKRAVVNLNIRYSDLRINETTSVSYNDEIAFFVITYLVKTEEPEKPNTGEDNPGDYFERKYLFVNKEDGKIIAQETDFNLSYNENEGMHFSKTYILKDLIQLNENITGVAFYTEEASGSRVSLYSQQKFTVIALINDKIKKLLYEYPIRKTQGDSNGGGSFELETLETGLIISDTETNGFLDLIVSKNFSYEAAVEADEEKGTDEQSTTKVKKESERIKYNGKMYVFKKDDRYRFLDYD</sequence>
<protein>
    <recommendedName>
        <fullName evidence="3">Lipoprotein</fullName>
    </recommendedName>
</protein>
<dbReference type="AlphaFoldDB" id="A0A2V4BM68"/>
<dbReference type="PROSITE" id="PS51257">
    <property type="entry name" value="PROKAR_LIPOPROTEIN"/>
    <property type="match status" value="1"/>
</dbReference>
<evidence type="ECO:0008006" key="3">
    <source>
        <dbReference type="Google" id="ProtNLM"/>
    </source>
</evidence>
<organism evidence="1 2">
    <name type="scientific">Flavobacterium cheongpyeongense</name>
    <dbReference type="NCBI Taxonomy" id="2212651"/>
    <lineage>
        <taxon>Bacteria</taxon>
        <taxon>Pseudomonadati</taxon>
        <taxon>Bacteroidota</taxon>
        <taxon>Flavobacteriia</taxon>
        <taxon>Flavobacteriales</taxon>
        <taxon>Flavobacteriaceae</taxon>
        <taxon>Flavobacterium</taxon>
    </lineage>
</organism>
<proteinExistence type="predicted"/>
<dbReference type="OrthoDB" id="1326950at2"/>
<dbReference type="RefSeq" id="WP_110307419.1">
    <property type="nucleotide sequence ID" value="NZ_QJHK01000013.1"/>
</dbReference>
<accession>A0A2V4BM68</accession>
<dbReference type="EMBL" id="QJHK01000013">
    <property type="protein sequence ID" value="PXY40058.1"/>
    <property type="molecule type" value="Genomic_DNA"/>
</dbReference>
<reference evidence="1 2" key="1">
    <citation type="submission" date="2018-05" db="EMBL/GenBank/DDBJ databases">
        <title>Flavobacterium sp. strain IMCC34759, incomplete genome.</title>
        <authorList>
            <person name="Joung Y."/>
            <person name="Cho J."/>
        </authorList>
    </citation>
    <scope>NUCLEOTIDE SEQUENCE [LARGE SCALE GENOMIC DNA]</scope>
    <source>
        <strain evidence="1 2">IMCC34759</strain>
    </source>
</reference>
<gene>
    <name evidence="1" type="ORF">DMB65_14820</name>
</gene>
<name>A0A2V4BM68_9FLAO</name>